<dbReference type="CDD" id="cd00769">
    <property type="entry name" value="PheRS_beta_core"/>
    <property type="match status" value="1"/>
</dbReference>
<dbReference type="FunFam" id="3.30.70.380:FF:000001">
    <property type="entry name" value="Phenylalanine--tRNA ligase beta subunit"/>
    <property type="match status" value="1"/>
</dbReference>
<keyword evidence="7 15" id="KW-0479">Metal-binding</keyword>
<evidence type="ECO:0000259" key="20">
    <source>
        <dbReference type="PROSITE" id="PS51483"/>
    </source>
</evidence>
<evidence type="ECO:0000256" key="4">
    <source>
        <dbReference type="ARBA" id="ARBA00022490"/>
    </source>
</evidence>
<dbReference type="PANTHER" id="PTHR10947:SF0">
    <property type="entry name" value="PHENYLALANINE--TRNA LIGASE BETA SUBUNIT"/>
    <property type="match status" value="1"/>
</dbReference>
<dbReference type="InterPro" id="IPR005121">
    <property type="entry name" value="Fdx_antiC-bd"/>
</dbReference>
<evidence type="ECO:0000256" key="3">
    <source>
        <dbReference type="ARBA" id="ARBA00011209"/>
    </source>
</evidence>
<evidence type="ECO:0000256" key="14">
    <source>
        <dbReference type="ARBA" id="ARBA00049255"/>
    </source>
</evidence>
<dbReference type="FunFam" id="3.30.930.10:FF:000130">
    <property type="entry name" value="Phenylalanine--tRNA ligase beta subunit"/>
    <property type="match status" value="1"/>
</dbReference>
<evidence type="ECO:0000256" key="11">
    <source>
        <dbReference type="ARBA" id="ARBA00022884"/>
    </source>
</evidence>
<keyword evidence="8 15" id="KW-0547">Nucleotide-binding</keyword>
<comment type="cofactor">
    <cofactor evidence="15">
        <name>Mg(2+)</name>
        <dbReference type="ChEBI" id="CHEBI:18420"/>
    </cofactor>
    <text evidence="15">Binds 2 magnesium ions per tetramer.</text>
</comment>
<dbReference type="SUPFAM" id="SSF56037">
    <property type="entry name" value="PheT/TilS domain"/>
    <property type="match status" value="1"/>
</dbReference>
<evidence type="ECO:0000256" key="10">
    <source>
        <dbReference type="ARBA" id="ARBA00022842"/>
    </source>
</evidence>
<dbReference type="GO" id="GO:0006432">
    <property type="term" value="P:phenylalanyl-tRNA aminoacylation"/>
    <property type="evidence" value="ECO:0007669"/>
    <property type="project" value="UniProtKB-UniRule"/>
</dbReference>
<keyword evidence="9 15" id="KW-0067">ATP-binding</keyword>
<dbReference type="Gene3D" id="2.40.50.140">
    <property type="entry name" value="Nucleic acid-binding proteins"/>
    <property type="match status" value="1"/>
</dbReference>
<evidence type="ECO:0000256" key="12">
    <source>
        <dbReference type="ARBA" id="ARBA00022917"/>
    </source>
</evidence>
<dbReference type="SMART" id="SM00874">
    <property type="entry name" value="B5"/>
    <property type="match status" value="1"/>
</dbReference>
<evidence type="ECO:0000256" key="16">
    <source>
        <dbReference type="PROSITE-ProRule" id="PRU00209"/>
    </source>
</evidence>
<comment type="catalytic activity">
    <reaction evidence="14 15">
        <text>tRNA(Phe) + L-phenylalanine + ATP = L-phenylalanyl-tRNA(Phe) + AMP + diphosphate + H(+)</text>
        <dbReference type="Rhea" id="RHEA:19413"/>
        <dbReference type="Rhea" id="RHEA-COMP:9668"/>
        <dbReference type="Rhea" id="RHEA-COMP:9699"/>
        <dbReference type="ChEBI" id="CHEBI:15378"/>
        <dbReference type="ChEBI" id="CHEBI:30616"/>
        <dbReference type="ChEBI" id="CHEBI:33019"/>
        <dbReference type="ChEBI" id="CHEBI:58095"/>
        <dbReference type="ChEBI" id="CHEBI:78442"/>
        <dbReference type="ChEBI" id="CHEBI:78531"/>
        <dbReference type="ChEBI" id="CHEBI:456215"/>
        <dbReference type="EC" id="6.1.1.20"/>
    </reaction>
</comment>
<dbReference type="EC" id="6.1.1.20" evidence="15"/>
<feature type="binding site" evidence="15">
    <location>
        <position position="488"/>
    </location>
    <ligand>
        <name>Mg(2+)</name>
        <dbReference type="ChEBI" id="CHEBI:18420"/>
        <note>shared with alpha subunit</note>
    </ligand>
</feature>
<dbReference type="Pfam" id="PF03483">
    <property type="entry name" value="B3_4"/>
    <property type="match status" value="1"/>
</dbReference>
<dbReference type="KEGG" id="cpyr:CYJ47_06860"/>
<feature type="domain" description="FDX-ACB" evidence="19">
    <location>
        <begin position="747"/>
        <end position="840"/>
    </location>
</feature>
<dbReference type="PROSITE" id="PS51447">
    <property type="entry name" value="FDX_ACB"/>
    <property type="match status" value="1"/>
</dbReference>
<dbReference type="InterPro" id="IPR020825">
    <property type="entry name" value="Phe-tRNA_synthase-like_B3/B4"/>
</dbReference>
<dbReference type="InterPro" id="IPR005146">
    <property type="entry name" value="B3/B4_tRNA-bd"/>
</dbReference>
<evidence type="ECO:0000256" key="8">
    <source>
        <dbReference type="ARBA" id="ARBA00022741"/>
    </source>
</evidence>
<evidence type="ECO:0000256" key="9">
    <source>
        <dbReference type="ARBA" id="ARBA00022840"/>
    </source>
</evidence>
<dbReference type="GO" id="GO:0000287">
    <property type="term" value="F:magnesium ion binding"/>
    <property type="evidence" value="ECO:0007669"/>
    <property type="project" value="UniProtKB-UniRule"/>
</dbReference>
<comment type="subunit">
    <text evidence="3 15">Tetramer of two alpha and two beta subunits.</text>
</comment>
<feature type="binding site" evidence="15">
    <location>
        <position position="487"/>
    </location>
    <ligand>
        <name>Mg(2+)</name>
        <dbReference type="ChEBI" id="CHEBI:18420"/>
        <note>shared with alpha subunit</note>
    </ligand>
</feature>
<gene>
    <name evidence="15 21" type="primary">pheT</name>
    <name evidence="21" type="ORF">CYJ47_06860</name>
</gene>
<reference evidence="21" key="1">
    <citation type="submission" date="2017-12" db="EMBL/GenBank/DDBJ databases">
        <authorList>
            <person name="Thomas-White K."/>
            <person name="Wolfe A.J."/>
        </authorList>
    </citation>
    <scope>NUCLEOTIDE SEQUENCE</scope>
    <source>
        <strain evidence="21">UMB0763</strain>
    </source>
</reference>
<dbReference type="Gene3D" id="3.50.40.10">
    <property type="entry name" value="Phenylalanyl-trna Synthetase, Chain B, domain 3"/>
    <property type="match status" value="1"/>
</dbReference>
<comment type="subcellular location">
    <subcellularLocation>
        <location evidence="1 15">Cytoplasm</location>
    </subcellularLocation>
</comment>
<dbReference type="SMART" id="SM00896">
    <property type="entry name" value="FDX-ACB"/>
    <property type="match status" value="1"/>
</dbReference>
<sequence>MLISKGWVTRLLRASNPDNSQWSVSDEELDSGYVRVGFETEGYEPIEETTGPLVFGRVENIEELTGFKKPIRNCKVNVGDANGTGELQNIICGARNFKEGDLVVISLPGTVLPGGFTISARKTYSHISEGMICSAAELGLTAAQNKGIITLPEGFGEPGEPAADKLGLTETVFDVNITPDRGYALSARGLTRELASAFNLNFVDPAVHPEVAGLELPEIPAPTGSAPIEITIDPETQTRRFGLRHVRGIDPNAESPYWLQRELMLSGLRPVNAPTDVTNYVMLLLGLPMHAFDADKIAGGLTIRNAHKGEEFTAIDHSAHKLHEEDVVICDDNRAQSLAGVMGGTTSEIEDAVTTNVFFEAAVWEPVRVARTSRRRKISSDASRRYERGVDSALVEVALDVACALLVKIAGGEATDERFLYGEPDVPASITMDVSYPARVAGYEYDSNAVVSRFEEIGAQVDRSGDTLTVTPPTWRGDLQEKCDLVEEVTRLEGLDKIPSLIPQAPAGDGLSASQLRRRHITHALAYSGYVEILPTPFIATDTFDTWGLAADDERRNVVTVQNPLESDHSVLGTTLLPSMLDAVRRNVVRGATDLSLYGVEQVAINHGDGKSPMPDTSARPSDEEDSALRATLPHQPLYVATVGVGNVDFAGPWGEGRAYTFADAIESARVVARAADVQITLENAEYLPWHPGRCAAILVDGEVVGHAGELHPQVLEKLGLPARTCAMEMNISALPFEPSAPAPVLSAFPTNLQDIALVVDEDVPAEAVRATVQEGAGELAEKVELFDIYRSEALGENKKSLAFAVTFRAPDRTLTDDEASAARHAAVDLAVERFGAVLRGE</sequence>
<evidence type="ECO:0000256" key="2">
    <source>
        <dbReference type="ARBA" id="ARBA00008653"/>
    </source>
</evidence>
<comment type="similarity">
    <text evidence="2 15">Belongs to the phenylalanyl-tRNA synthetase beta subunit family. Type 1 subfamily.</text>
</comment>
<dbReference type="SMART" id="SM00873">
    <property type="entry name" value="B3_4"/>
    <property type="match status" value="1"/>
</dbReference>
<dbReference type="SUPFAM" id="SSF55681">
    <property type="entry name" value="Class II aaRS and biotin synthetases"/>
    <property type="match status" value="1"/>
</dbReference>
<protein>
    <recommendedName>
        <fullName evidence="15">Phenylalanine--tRNA ligase beta subunit</fullName>
        <ecNumber evidence="15">6.1.1.20</ecNumber>
    </recommendedName>
    <alternativeName>
        <fullName evidence="15">Phenylalanyl-tRNA synthetase beta subunit</fullName>
        <shortName evidence="15">PheRS</shortName>
    </alternativeName>
</protein>
<keyword evidence="13 15" id="KW-0030">Aminoacyl-tRNA synthetase</keyword>
<dbReference type="InterPro" id="IPR045864">
    <property type="entry name" value="aa-tRNA-synth_II/BPL/LPL"/>
</dbReference>
<evidence type="ECO:0000259" key="19">
    <source>
        <dbReference type="PROSITE" id="PS51447"/>
    </source>
</evidence>
<keyword evidence="5 16" id="KW-0820">tRNA-binding</keyword>
<evidence type="ECO:0000256" key="17">
    <source>
        <dbReference type="SAM" id="MobiDB-lite"/>
    </source>
</evidence>
<keyword evidence="4 15" id="KW-0963">Cytoplasm</keyword>
<dbReference type="Pfam" id="PF03484">
    <property type="entry name" value="B5"/>
    <property type="match status" value="1"/>
</dbReference>
<dbReference type="InterPro" id="IPR036690">
    <property type="entry name" value="Fdx_antiC-bd_sf"/>
</dbReference>
<evidence type="ECO:0000259" key="18">
    <source>
        <dbReference type="PROSITE" id="PS50886"/>
    </source>
</evidence>
<evidence type="ECO:0000313" key="22">
    <source>
        <dbReference type="Proteomes" id="UP000234560"/>
    </source>
</evidence>
<keyword evidence="6 15" id="KW-0436">Ligase</keyword>
<feature type="domain" description="B5" evidence="20">
    <location>
        <begin position="425"/>
        <end position="500"/>
    </location>
</feature>
<organism evidence="21 22">
    <name type="scientific">Corynebacterium pyruviciproducens</name>
    <dbReference type="NCBI Taxonomy" id="598660"/>
    <lineage>
        <taxon>Bacteria</taxon>
        <taxon>Bacillati</taxon>
        <taxon>Actinomycetota</taxon>
        <taxon>Actinomycetes</taxon>
        <taxon>Mycobacteriales</taxon>
        <taxon>Corynebacteriaceae</taxon>
        <taxon>Corynebacterium</taxon>
    </lineage>
</organism>
<dbReference type="PROSITE" id="PS50886">
    <property type="entry name" value="TRBD"/>
    <property type="match status" value="1"/>
</dbReference>
<evidence type="ECO:0000256" key="6">
    <source>
        <dbReference type="ARBA" id="ARBA00022598"/>
    </source>
</evidence>
<dbReference type="Gene3D" id="3.30.930.10">
    <property type="entry name" value="Bira Bifunctional Protein, Domain 2"/>
    <property type="match status" value="1"/>
</dbReference>
<evidence type="ECO:0000256" key="7">
    <source>
        <dbReference type="ARBA" id="ARBA00022723"/>
    </source>
</evidence>
<dbReference type="PANTHER" id="PTHR10947">
    <property type="entry name" value="PHENYLALANYL-TRNA SYNTHETASE BETA CHAIN AND LEUCINE-RICH REPEAT-CONTAINING PROTEIN 47"/>
    <property type="match status" value="1"/>
</dbReference>
<accession>A0AAF1BVN7</accession>
<dbReference type="SUPFAM" id="SSF54991">
    <property type="entry name" value="Anticodon-binding domain of PheRS"/>
    <property type="match status" value="1"/>
</dbReference>
<evidence type="ECO:0000256" key="5">
    <source>
        <dbReference type="ARBA" id="ARBA00022555"/>
    </source>
</evidence>
<feature type="binding site" evidence="15">
    <location>
        <position position="484"/>
    </location>
    <ligand>
        <name>Mg(2+)</name>
        <dbReference type="ChEBI" id="CHEBI:18420"/>
        <note>shared with alpha subunit</note>
    </ligand>
</feature>
<evidence type="ECO:0000256" key="13">
    <source>
        <dbReference type="ARBA" id="ARBA00023146"/>
    </source>
</evidence>
<proteinExistence type="inferred from homology"/>
<dbReference type="Gene3D" id="3.30.56.10">
    <property type="match status" value="2"/>
</dbReference>
<evidence type="ECO:0000256" key="15">
    <source>
        <dbReference type="HAMAP-Rule" id="MF_00283"/>
    </source>
</evidence>
<dbReference type="InterPro" id="IPR041616">
    <property type="entry name" value="PheRS_beta_core"/>
</dbReference>
<evidence type="ECO:0000313" key="21">
    <source>
        <dbReference type="EMBL" id="WOT01026.1"/>
    </source>
</evidence>
<dbReference type="EMBL" id="CP136958">
    <property type="protein sequence ID" value="WOT01026.1"/>
    <property type="molecule type" value="Genomic_DNA"/>
</dbReference>
<dbReference type="InterPro" id="IPR033714">
    <property type="entry name" value="tRNA_bind_bactPheRS"/>
</dbReference>
<dbReference type="SUPFAM" id="SSF50249">
    <property type="entry name" value="Nucleic acid-binding proteins"/>
    <property type="match status" value="1"/>
</dbReference>
<dbReference type="GO" id="GO:0005524">
    <property type="term" value="F:ATP binding"/>
    <property type="evidence" value="ECO:0007669"/>
    <property type="project" value="UniProtKB-UniRule"/>
</dbReference>
<reference evidence="21" key="2">
    <citation type="submission" date="2023-10" db="EMBL/GenBank/DDBJ databases">
        <authorList>
            <person name="Choi B."/>
        </authorList>
    </citation>
    <scope>NUCLEOTIDE SEQUENCE</scope>
    <source>
        <strain evidence="21">UMB0763</strain>
    </source>
</reference>
<dbReference type="GO" id="GO:0000049">
    <property type="term" value="F:tRNA binding"/>
    <property type="evidence" value="ECO:0007669"/>
    <property type="project" value="UniProtKB-UniRule"/>
</dbReference>
<feature type="binding site" evidence="15">
    <location>
        <position position="478"/>
    </location>
    <ligand>
        <name>Mg(2+)</name>
        <dbReference type="ChEBI" id="CHEBI:18420"/>
        <note>shared with alpha subunit</note>
    </ligand>
</feature>
<keyword evidence="12 15" id="KW-0648">Protein biosynthesis</keyword>
<dbReference type="Pfam" id="PF03147">
    <property type="entry name" value="FDX-ACB"/>
    <property type="match status" value="1"/>
</dbReference>
<dbReference type="Gene3D" id="3.30.70.380">
    <property type="entry name" value="Ferrodoxin-fold anticodon-binding domain"/>
    <property type="match status" value="1"/>
</dbReference>
<dbReference type="CDD" id="cd02796">
    <property type="entry name" value="tRNA_bind_bactPheRS"/>
    <property type="match status" value="1"/>
</dbReference>
<dbReference type="SUPFAM" id="SSF46955">
    <property type="entry name" value="Putative DNA-binding domain"/>
    <property type="match status" value="1"/>
</dbReference>
<dbReference type="InterPro" id="IPR009061">
    <property type="entry name" value="DNA-bd_dom_put_sf"/>
</dbReference>
<evidence type="ECO:0000256" key="1">
    <source>
        <dbReference type="ARBA" id="ARBA00004496"/>
    </source>
</evidence>
<dbReference type="RefSeq" id="WP_101677943.1">
    <property type="nucleotide sequence ID" value="NZ_CAMYCO010000004.1"/>
</dbReference>
<dbReference type="InterPro" id="IPR005147">
    <property type="entry name" value="tRNA_synthase_B5-dom"/>
</dbReference>
<dbReference type="InterPro" id="IPR004532">
    <property type="entry name" value="Phe-tRNA-ligase_IIc_bsu_bact"/>
</dbReference>
<feature type="region of interest" description="Disordered" evidence="17">
    <location>
        <begin position="606"/>
        <end position="626"/>
    </location>
</feature>
<keyword evidence="11 16" id="KW-0694">RNA-binding</keyword>
<dbReference type="Pfam" id="PF01588">
    <property type="entry name" value="tRNA_bind"/>
    <property type="match status" value="1"/>
</dbReference>
<dbReference type="Proteomes" id="UP000234560">
    <property type="component" value="Chromosome"/>
</dbReference>
<dbReference type="InterPro" id="IPR002547">
    <property type="entry name" value="tRNA-bd_dom"/>
</dbReference>
<dbReference type="NCBIfam" id="TIGR00472">
    <property type="entry name" value="pheT_bact"/>
    <property type="match status" value="1"/>
</dbReference>
<dbReference type="PROSITE" id="PS51483">
    <property type="entry name" value="B5"/>
    <property type="match status" value="1"/>
</dbReference>
<keyword evidence="10 15" id="KW-0460">Magnesium</keyword>
<dbReference type="Pfam" id="PF17759">
    <property type="entry name" value="tRNA_synthFbeta"/>
    <property type="match status" value="1"/>
</dbReference>
<dbReference type="InterPro" id="IPR012340">
    <property type="entry name" value="NA-bd_OB-fold"/>
</dbReference>
<name>A0AAF1BVN7_9CORY</name>
<dbReference type="AlphaFoldDB" id="A0AAF1BVN7"/>
<feature type="domain" description="TRNA-binding" evidence="18">
    <location>
        <begin position="47"/>
        <end position="163"/>
    </location>
</feature>
<dbReference type="GO" id="GO:0004826">
    <property type="term" value="F:phenylalanine-tRNA ligase activity"/>
    <property type="evidence" value="ECO:0007669"/>
    <property type="project" value="UniProtKB-UniRule"/>
</dbReference>
<dbReference type="InterPro" id="IPR045060">
    <property type="entry name" value="Phe-tRNA-ligase_IIc_bsu"/>
</dbReference>
<dbReference type="HAMAP" id="MF_00283">
    <property type="entry name" value="Phe_tRNA_synth_beta1"/>
    <property type="match status" value="1"/>
</dbReference>
<dbReference type="GO" id="GO:0009328">
    <property type="term" value="C:phenylalanine-tRNA ligase complex"/>
    <property type="evidence" value="ECO:0007669"/>
    <property type="project" value="TreeGrafter"/>
</dbReference>